<organism evidence="2">
    <name type="scientific">Bradyrhizobium sp. LLZ17</name>
    <dbReference type="NCBI Taxonomy" id="3239388"/>
    <lineage>
        <taxon>Bacteria</taxon>
        <taxon>Pseudomonadati</taxon>
        <taxon>Pseudomonadota</taxon>
        <taxon>Alphaproteobacteria</taxon>
        <taxon>Hyphomicrobiales</taxon>
        <taxon>Nitrobacteraceae</taxon>
        <taxon>Bradyrhizobium</taxon>
    </lineage>
</organism>
<dbReference type="EMBL" id="CP165734">
    <property type="protein sequence ID" value="XDV55596.1"/>
    <property type="molecule type" value="Genomic_DNA"/>
</dbReference>
<gene>
    <name evidence="2" type="ORF">AB8Z38_22865</name>
</gene>
<dbReference type="Pfam" id="PF18067">
    <property type="entry name" value="Lipase_C"/>
    <property type="match status" value="1"/>
</dbReference>
<keyword evidence="2" id="KW-0378">Hydrolase</keyword>
<dbReference type="InterPro" id="IPR002918">
    <property type="entry name" value="Lipase_EstA/Esterase_EstB"/>
</dbReference>
<protein>
    <submittedName>
        <fullName evidence="2">Hydrolase</fullName>
    </submittedName>
</protein>
<dbReference type="Gene3D" id="3.40.50.1820">
    <property type="entry name" value="alpha/beta hydrolase"/>
    <property type="match status" value="1"/>
</dbReference>
<dbReference type="GO" id="GO:0016042">
    <property type="term" value="P:lipid catabolic process"/>
    <property type="evidence" value="ECO:0007669"/>
    <property type="project" value="InterPro"/>
</dbReference>
<accession>A0AB39XFL1</accession>
<dbReference type="Gene3D" id="2.60.40.2190">
    <property type="match status" value="1"/>
</dbReference>
<dbReference type="AlphaFoldDB" id="A0AB39XFL1"/>
<sequence length="456" mass="48885">MKLSRRTILQGAGGLAFAVANFRMDARAQTSSAAGGSEVPPILFVHGNGDYDALWITTLWRMESNGIAHDRMMAINFTNPNARTDDTVEQADRSSTEDQRRELAAAIAELKRRTGVARVALVGNSRGGYAIRNVVKNGGGGDVSHAVVCGTPNHGVFAFDDLLGSEFNGRGAFLRGLNEGDSEVTPGTAFLTIRSDGMDKYAQSDGRFLGKPGVPTGITAEGPELKGATNLVLGAIDHRETAYHPRAFREIYKFIAGREPSRIAIVPERSVRLSGLVTGTPGGVPTNRPVAGATVEVFQVDRETGERKGDAVYRSTTAADGRWGPAEVEPTSPLEIVLTSPDAPTTHLYRSPFPRSSDVVHLRAARPFGPADKDAGSVMIMSRPRGYFGLPRDTVLFDGHEPADVKSGVPTDSTATLRFPASEVGRSVVAQFNEERIVARAWPASENRIAIAELTY</sequence>
<dbReference type="Pfam" id="PF01674">
    <property type="entry name" value="Lipase_2"/>
    <property type="match status" value="1"/>
</dbReference>
<dbReference type="InterPro" id="IPR029058">
    <property type="entry name" value="AB_hydrolase_fold"/>
</dbReference>
<dbReference type="PROSITE" id="PS51318">
    <property type="entry name" value="TAT"/>
    <property type="match status" value="1"/>
</dbReference>
<proteinExistence type="predicted"/>
<dbReference type="InterPro" id="IPR040664">
    <property type="entry name" value="AFL_C"/>
</dbReference>
<feature type="domain" description="AFL C-terminal" evidence="1">
    <location>
        <begin position="271"/>
        <end position="367"/>
    </location>
</feature>
<evidence type="ECO:0000313" key="2">
    <source>
        <dbReference type="EMBL" id="XDV55596.1"/>
    </source>
</evidence>
<name>A0AB39XFL1_9BRAD</name>
<evidence type="ECO:0000259" key="1">
    <source>
        <dbReference type="Pfam" id="PF18067"/>
    </source>
</evidence>
<reference evidence="2" key="1">
    <citation type="submission" date="2024-08" db="EMBL/GenBank/DDBJ databases">
        <authorList>
            <person name="Chaddad Z."/>
            <person name="Lamrabet M."/>
            <person name="Bouhnik O."/>
            <person name="Alami S."/>
            <person name="Wipf D."/>
            <person name="Courty P.E."/>
            <person name="Missbah El Idrissi M."/>
        </authorList>
    </citation>
    <scope>NUCLEOTIDE SEQUENCE</scope>
    <source>
        <strain evidence="2">LLZ17</strain>
    </source>
</reference>
<dbReference type="GO" id="GO:0016787">
    <property type="term" value="F:hydrolase activity"/>
    <property type="evidence" value="ECO:0007669"/>
    <property type="project" value="UniProtKB-KW"/>
</dbReference>
<dbReference type="InterPro" id="IPR006311">
    <property type="entry name" value="TAT_signal"/>
</dbReference>
<dbReference type="RefSeq" id="WP_369720045.1">
    <property type="nucleotide sequence ID" value="NZ_CP165734.1"/>
</dbReference>
<dbReference type="SUPFAM" id="SSF53474">
    <property type="entry name" value="alpha/beta-Hydrolases"/>
    <property type="match status" value="1"/>
</dbReference>